<reference evidence="3" key="1">
    <citation type="journal article" date="2020" name="Stud. Mycol.">
        <title>101 Dothideomycetes genomes: A test case for predicting lifestyles and emergence of pathogens.</title>
        <authorList>
            <person name="Haridas S."/>
            <person name="Albert R."/>
            <person name="Binder M."/>
            <person name="Bloem J."/>
            <person name="LaButti K."/>
            <person name="Salamov A."/>
            <person name="Andreopoulos B."/>
            <person name="Baker S."/>
            <person name="Barry K."/>
            <person name="Bills G."/>
            <person name="Bluhm B."/>
            <person name="Cannon C."/>
            <person name="Castanera R."/>
            <person name="Culley D."/>
            <person name="Daum C."/>
            <person name="Ezra D."/>
            <person name="Gonzalez J."/>
            <person name="Henrissat B."/>
            <person name="Kuo A."/>
            <person name="Liang C."/>
            <person name="Lipzen A."/>
            <person name="Lutzoni F."/>
            <person name="Magnuson J."/>
            <person name="Mondo S."/>
            <person name="Nolan M."/>
            <person name="Ohm R."/>
            <person name="Pangilinan J."/>
            <person name="Park H.-J."/>
            <person name="Ramirez L."/>
            <person name="Alfaro M."/>
            <person name="Sun H."/>
            <person name="Tritt A."/>
            <person name="Yoshinaga Y."/>
            <person name="Zwiers L.-H."/>
            <person name="Turgeon B."/>
            <person name="Goodwin S."/>
            <person name="Spatafora J."/>
            <person name="Crous P."/>
            <person name="Grigoriev I."/>
        </authorList>
    </citation>
    <scope>NUCLEOTIDE SEQUENCE [LARGE SCALE GENOMIC DNA]</scope>
    <source>
        <strain evidence="3">CECT 20119</strain>
    </source>
</reference>
<feature type="compositionally biased region" description="Polar residues" evidence="1">
    <location>
        <begin position="152"/>
        <end position="164"/>
    </location>
</feature>
<feature type="compositionally biased region" description="Polar residues" evidence="1">
    <location>
        <begin position="532"/>
        <end position="541"/>
    </location>
</feature>
<feature type="compositionally biased region" description="Low complexity" evidence="1">
    <location>
        <begin position="583"/>
        <end position="605"/>
    </location>
</feature>
<dbReference type="EMBL" id="ML992555">
    <property type="protein sequence ID" value="KAF2218315.1"/>
    <property type="molecule type" value="Genomic_DNA"/>
</dbReference>
<gene>
    <name evidence="2" type="ORF">BDZ85DRAFT_286440</name>
</gene>
<protein>
    <submittedName>
        <fullName evidence="2">Uncharacterized protein</fullName>
    </submittedName>
</protein>
<feature type="region of interest" description="Disordered" evidence="1">
    <location>
        <begin position="456"/>
        <end position="608"/>
    </location>
</feature>
<name>A0A6A6FXU7_9PEZI</name>
<feature type="compositionally biased region" description="Low complexity" evidence="1">
    <location>
        <begin position="562"/>
        <end position="576"/>
    </location>
</feature>
<evidence type="ECO:0000313" key="3">
    <source>
        <dbReference type="Proteomes" id="UP000799538"/>
    </source>
</evidence>
<feature type="region of interest" description="Disordered" evidence="1">
    <location>
        <begin position="1"/>
        <end position="112"/>
    </location>
</feature>
<proteinExistence type="predicted"/>
<dbReference type="Proteomes" id="UP000799538">
    <property type="component" value="Unassembled WGS sequence"/>
</dbReference>
<keyword evidence="3" id="KW-1185">Reference proteome</keyword>
<evidence type="ECO:0000256" key="1">
    <source>
        <dbReference type="SAM" id="MobiDB-lite"/>
    </source>
</evidence>
<feature type="region of interest" description="Disordered" evidence="1">
    <location>
        <begin position="152"/>
        <end position="229"/>
    </location>
</feature>
<dbReference type="AlphaFoldDB" id="A0A6A6FXU7"/>
<feature type="compositionally biased region" description="Polar residues" evidence="1">
    <location>
        <begin position="466"/>
        <end position="493"/>
    </location>
</feature>
<feature type="compositionally biased region" description="Polar residues" evidence="1">
    <location>
        <begin position="177"/>
        <end position="214"/>
    </location>
</feature>
<evidence type="ECO:0000313" key="2">
    <source>
        <dbReference type="EMBL" id="KAF2218315.1"/>
    </source>
</evidence>
<accession>A0A6A6FXU7</accession>
<feature type="compositionally biased region" description="Low complexity" evidence="1">
    <location>
        <begin position="215"/>
        <end position="229"/>
    </location>
</feature>
<sequence>MAALRSPLAPSPEPAVKVGEDKSMEGLVGEGLSPRSADSLAPPSPYPAHVDPSPTESNGTDTTDIDDEAQDGINDHLFANESGHGQDQVQRQGPPLDRDGMSPISPNSLAKLDTAIVGRGELGMDDAPTSVIHVSQGFKQFASPASPSARVNTKAESFIASPSTPDAAKGPDDKRLSGQSPGVDNGDNDTLNNSAQKPARQDSVTESILSSRPTSSNTAASSHSSSGVRQSSDYSIHVINVNGDLAMSETAKSLDRVTEEVRGLRRALANCWSLCNTLADMSSVHRQRVFSNTPQGRLSNIAWNSCWRLCQQLYAHRETPLGGIEESIELCREFTQARFEARSKGDAISDSILRVSFEMNIHLYNVRDRSLPPSFVKRTMDFYMAFCHRLMKKRSSLPQDTEALLAACFALASSLYRLQHPIPDAYDDEQTEEELLTACLHAAFGLSDLLKESWSTSRASERGTPRPNQASFPPRSSRNLTSSEGRTSSLSNRTYHDAPPYNPTFPTSSSLTNPAPPLPPETPITIFDDVTDSSSPESAQPPNILVLGPDAPRTSTSRQQQPPRRSGPAPTAAGATTHHERWSSNASSLSSYTDSSSRNSSSRTLTEVEHRHLRTFKALLLRVAHDLGFDAGKDDLVQWARGGWWGRRI</sequence>
<organism evidence="2 3">
    <name type="scientific">Elsinoe ampelina</name>
    <dbReference type="NCBI Taxonomy" id="302913"/>
    <lineage>
        <taxon>Eukaryota</taxon>
        <taxon>Fungi</taxon>
        <taxon>Dikarya</taxon>
        <taxon>Ascomycota</taxon>
        <taxon>Pezizomycotina</taxon>
        <taxon>Dothideomycetes</taxon>
        <taxon>Dothideomycetidae</taxon>
        <taxon>Myriangiales</taxon>
        <taxon>Elsinoaceae</taxon>
        <taxon>Elsinoe</taxon>
    </lineage>
</organism>
<dbReference type="OrthoDB" id="5230484at2759"/>